<proteinExistence type="inferred from homology"/>
<reference evidence="4 5" key="1">
    <citation type="submission" date="2024-08" db="EMBL/GenBank/DDBJ databases">
        <authorList>
            <person name="Will J Nash"/>
            <person name="Angela Man"/>
            <person name="Seanna McTaggart"/>
            <person name="Kendall Baker"/>
            <person name="Tom Barker"/>
            <person name="Leah Catchpole"/>
            <person name="Alex Durrant"/>
            <person name="Karim Gharbi"/>
            <person name="Naomi Irish"/>
            <person name="Gemy Kaithakottil"/>
            <person name="Debby Ku"/>
            <person name="Aaliyah Providence"/>
            <person name="Felix Shaw"/>
            <person name="David Swarbreck"/>
            <person name="Chris Watkins"/>
            <person name="Ann M. McCartney"/>
            <person name="Giulio Formenti"/>
            <person name="Alice Mouton"/>
            <person name="Noel Vella"/>
            <person name="Bjorn M von Reumont"/>
            <person name="Adriana Vella"/>
            <person name="Wilfried Haerty"/>
        </authorList>
    </citation>
    <scope>NUCLEOTIDE SEQUENCE [LARGE SCALE GENOMIC DNA]</scope>
</reference>
<protein>
    <recommendedName>
        <fullName evidence="3">ACB domain-containing protein</fullName>
    </recommendedName>
</protein>
<dbReference type="PRINTS" id="PR00689">
    <property type="entry name" value="ACOABINDINGP"/>
</dbReference>
<dbReference type="PANTHER" id="PTHR23310">
    <property type="entry name" value="ACYL-COA-BINDING PROTEIN, ACBP"/>
    <property type="match status" value="1"/>
</dbReference>
<accession>A0ABP1NQM0</accession>
<dbReference type="Gene3D" id="1.20.80.10">
    <property type="match status" value="1"/>
</dbReference>
<dbReference type="Proteomes" id="UP001642520">
    <property type="component" value="Unassembled WGS sequence"/>
</dbReference>
<gene>
    <name evidence="4" type="ORF">XYLVIOL_LOCUS5112</name>
</gene>
<comment type="caution">
    <text evidence="4">The sequence shown here is derived from an EMBL/GenBank/DDBJ whole genome shotgun (WGS) entry which is preliminary data.</text>
</comment>
<dbReference type="Pfam" id="PF00887">
    <property type="entry name" value="ACBP"/>
    <property type="match status" value="1"/>
</dbReference>
<evidence type="ECO:0000313" key="4">
    <source>
        <dbReference type="EMBL" id="CAL7941655.1"/>
    </source>
</evidence>
<keyword evidence="5" id="KW-1185">Reference proteome</keyword>
<evidence type="ECO:0000259" key="3">
    <source>
        <dbReference type="PROSITE" id="PS51228"/>
    </source>
</evidence>
<dbReference type="InterPro" id="IPR022408">
    <property type="entry name" value="Acyl-CoA-binding_prot_CS"/>
</dbReference>
<name>A0ABP1NQM0_XYLVO</name>
<dbReference type="EMBL" id="CAXAJV020001292">
    <property type="protein sequence ID" value="CAL7941655.1"/>
    <property type="molecule type" value="Genomic_DNA"/>
</dbReference>
<dbReference type="PANTHER" id="PTHR23310:SF62">
    <property type="entry name" value="ACYL-COA BINDING PROTEIN 1, ISOFORM A"/>
    <property type="match status" value="1"/>
</dbReference>
<feature type="domain" description="ACB" evidence="3">
    <location>
        <begin position="3"/>
        <end position="87"/>
    </location>
</feature>
<dbReference type="InterPro" id="IPR014352">
    <property type="entry name" value="FERM/acyl-CoA-bd_prot_sf"/>
</dbReference>
<sequence length="87" mass="9992">MSLDQKFKEAEAAVKTLTKRPTDEEFLKLYSLYKQATVGNINIERPDMLNIKGKAKWDAWKSKEGMSQNDAKEAYANFVDTLLGKYK</sequence>
<dbReference type="InterPro" id="IPR035984">
    <property type="entry name" value="Acyl-CoA-binding_sf"/>
</dbReference>
<dbReference type="PROSITE" id="PS51228">
    <property type="entry name" value="ACB_2"/>
    <property type="match status" value="1"/>
</dbReference>
<dbReference type="PROSITE" id="PS00880">
    <property type="entry name" value="ACB_1"/>
    <property type="match status" value="1"/>
</dbReference>
<evidence type="ECO:0000256" key="2">
    <source>
        <dbReference type="ARBA" id="ARBA00023121"/>
    </source>
</evidence>
<dbReference type="InterPro" id="IPR000582">
    <property type="entry name" value="Acyl-CoA-binding_protein"/>
</dbReference>
<dbReference type="SUPFAM" id="SSF47027">
    <property type="entry name" value="Acyl-CoA binding protein"/>
    <property type="match status" value="1"/>
</dbReference>
<organism evidence="4 5">
    <name type="scientific">Xylocopa violacea</name>
    <name type="common">Violet carpenter bee</name>
    <name type="synonym">Apis violacea</name>
    <dbReference type="NCBI Taxonomy" id="135666"/>
    <lineage>
        <taxon>Eukaryota</taxon>
        <taxon>Metazoa</taxon>
        <taxon>Ecdysozoa</taxon>
        <taxon>Arthropoda</taxon>
        <taxon>Hexapoda</taxon>
        <taxon>Insecta</taxon>
        <taxon>Pterygota</taxon>
        <taxon>Neoptera</taxon>
        <taxon>Endopterygota</taxon>
        <taxon>Hymenoptera</taxon>
        <taxon>Apocrita</taxon>
        <taxon>Aculeata</taxon>
        <taxon>Apoidea</taxon>
        <taxon>Anthophila</taxon>
        <taxon>Apidae</taxon>
        <taxon>Xylocopa</taxon>
        <taxon>Xylocopa</taxon>
    </lineage>
</organism>
<evidence type="ECO:0000313" key="5">
    <source>
        <dbReference type="Proteomes" id="UP001642520"/>
    </source>
</evidence>
<keyword evidence="2" id="KW-0446">Lipid-binding</keyword>
<comment type="similarity">
    <text evidence="1">Belongs to the ACBP family.</text>
</comment>
<evidence type="ECO:0000256" key="1">
    <source>
        <dbReference type="ARBA" id="ARBA00005567"/>
    </source>
</evidence>